<feature type="compositionally biased region" description="Basic residues" evidence="1">
    <location>
        <begin position="40"/>
        <end position="54"/>
    </location>
</feature>
<protein>
    <submittedName>
        <fullName evidence="3">Uncharacterized protein</fullName>
    </submittedName>
</protein>
<dbReference type="EMBL" id="PUHZ01000005">
    <property type="protein sequence ID" value="PQO47224.1"/>
    <property type="molecule type" value="Genomic_DNA"/>
</dbReference>
<accession>A0A2S8GT29</accession>
<reference evidence="3 4" key="1">
    <citation type="submission" date="2018-02" db="EMBL/GenBank/DDBJ databases">
        <title>Comparative genomes isolates from brazilian mangrove.</title>
        <authorList>
            <person name="Araujo J.E."/>
            <person name="Taketani R.G."/>
            <person name="Silva M.C.P."/>
            <person name="Loureco M.V."/>
            <person name="Andreote F.D."/>
        </authorList>
    </citation>
    <scope>NUCLEOTIDE SEQUENCE [LARGE SCALE GENOMIC DNA]</scope>
    <source>
        <strain evidence="3 4">Nap-Phe MGV</strain>
    </source>
</reference>
<feature type="chain" id="PRO_5015618179" evidence="2">
    <location>
        <begin position="21"/>
        <end position="143"/>
    </location>
</feature>
<organism evidence="3 4">
    <name type="scientific">Blastopirellula marina</name>
    <dbReference type="NCBI Taxonomy" id="124"/>
    <lineage>
        <taxon>Bacteria</taxon>
        <taxon>Pseudomonadati</taxon>
        <taxon>Planctomycetota</taxon>
        <taxon>Planctomycetia</taxon>
        <taxon>Pirellulales</taxon>
        <taxon>Pirellulaceae</taxon>
        <taxon>Blastopirellula</taxon>
    </lineage>
</organism>
<comment type="caution">
    <text evidence="3">The sequence shown here is derived from an EMBL/GenBank/DDBJ whole genome shotgun (WGS) entry which is preliminary data.</text>
</comment>
<dbReference type="RefSeq" id="WP_105334112.1">
    <property type="nucleotide sequence ID" value="NZ_PUHZ01000005.1"/>
</dbReference>
<name>A0A2S8GT29_9BACT</name>
<evidence type="ECO:0000313" key="4">
    <source>
        <dbReference type="Proteomes" id="UP000237819"/>
    </source>
</evidence>
<evidence type="ECO:0000256" key="1">
    <source>
        <dbReference type="SAM" id="MobiDB-lite"/>
    </source>
</evidence>
<gene>
    <name evidence="3" type="ORF">C5Y93_04070</name>
</gene>
<proteinExistence type="predicted"/>
<feature type="region of interest" description="Disordered" evidence="1">
    <location>
        <begin position="36"/>
        <end position="75"/>
    </location>
</feature>
<evidence type="ECO:0000313" key="3">
    <source>
        <dbReference type="EMBL" id="PQO47224.1"/>
    </source>
</evidence>
<dbReference type="Proteomes" id="UP000237819">
    <property type="component" value="Unassembled WGS sequence"/>
</dbReference>
<feature type="signal peptide" evidence="2">
    <location>
        <begin position="1"/>
        <end position="20"/>
    </location>
</feature>
<sequence>MARIVLAILLAFSVTLNGFAASHCHALPTADEPTQAHLHLGGHHHHDHDHHGHSHAADAQRATADSDQSQEDGLPQDGLVIFVSDDFAGDAGAKVAAPISPAVAPLAMIDVVDLRSTSGSRCDDYSGRSTGLSRLLAAHSLRL</sequence>
<keyword evidence="2" id="KW-0732">Signal</keyword>
<evidence type="ECO:0000256" key="2">
    <source>
        <dbReference type="SAM" id="SignalP"/>
    </source>
</evidence>
<dbReference type="AlphaFoldDB" id="A0A2S8GT29"/>